<dbReference type="PROSITE" id="PS50055">
    <property type="entry name" value="TYR_PHOSPHATASE_PTP"/>
    <property type="match status" value="2"/>
</dbReference>
<feature type="compositionally biased region" description="Low complexity" evidence="5">
    <location>
        <begin position="798"/>
        <end position="812"/>
    </location>
</feature>
<feature type="region of interest" description="Disordered" evidence="5">
    <location>
        <begin position="798"/>
        <end position="841"/>
    </location>
</feature>
<evidence type="ECO:0000256" key="4">
    <source>
        <dbReference type="ARBA" id="ARBA00051722"/>
    </source>
</evidence>
<feature type="domain" description="Tyrosine specific protein phosphatases" evidence="7">
    <location>
        <begin position="1344"/>
        <end position="1418"/>
    </location>
</feature>
<evidence type="ECO:0000313" key="8">
    <source>
        <dbReference type="EMBL" id="KAK3602047.1"/>
    </source>
</evidence>
<accession>A0AAE0T1G0</accession>
<dbReference type="SUPFAM" id="SSF52799">
    <property type="entry name" value="(Phosphotyrosine protein) phosphatases II"/>
    <property type="match status" value="2"/>
</dbReference>
<dbReference type="SMART" id="SM00404">
    <property type="entry name" value="PTPc_motif"/>
    <property type="match status" value="2"/>
</dbReference>
<sequence length="1442" mass="162080">MPESDKKIYSKYPHLQLNEVEVYVDKECSAGTYGRDCEQICGHCQGEVCNRSDGKCQCMEGWEGDTCKSAKITTAMITSAAGIIPTVTTASETTNAMENTSKQDLANSTQGCAGDWYGDHCNISCSPNCSNVTGCDMKTSTCSECQPGFYGDYCNMTCPTQCKICFPNCSNGTGCDRKTGACDVCPPGFYGDYCNVTCPTHCDIFSCYFGDRCNTSCPSNCSTDGCNQTTGSCLKCEDNWYGDTCNNSCSLYCMNISKDSIICEGDGKCLHGCVPGMYGSHCNKTCVTRGCRECDQDTGTCNTCQQGFSGPFCNITCPPGKYGIDCNLHCPDLCQNCINETYCTECSQGWFGNACENQCHNNCLTCIGFMNCTLCKEGTYLIERNQFCIDCPENCTSCLNHTNCISCKDRFYGSFCQHMCPQTCLNCSGKDGCISCLPGWNGPKCQCNKNCLNEGNSCNTDGQCHDGCKNGYYGLYCNESCRDINCSKCDQLKGHCLVCKSGYFGSHCNKPCGNCKKKDSGDIQCDKETGYCGNCSNGWYGEGCNNACSNTCQIVFSTVTCEKKSGECNGCISGYFGPQCKEECPAKCLATKVGQKADCNKVTGHCETCVDGYYGPECDFSCKSYCKSSHERGFYRCNKKTGECSYCQNGRFGPMCEFLCNPNCAKNDDGTIRCHQQTGYCQDGCQPGWFNETCLSRCSGTCANRLCQRQTGACLTGCADGFQGQFCTQAVKKTPTSTGEWIVPIVVPALIIPCLLLAAAAAGFFMWRRRCRRNEESRIDISELTRLNDFHLYENGATSSSANSNGDSIGNSRMGVKMAGKSRRHGENAYEDSQEGSLKNQENSPFLYEEMDASLYYNGLTRIAVTNFFETVKGRNRDDEVYNKEFESLPKGMLKSSDAALLVENRGKCRYKNIYPYDENRVVLRKEANDPYSDFVNASYVNGFNAPGAFIAAQGPMESIVDDFWRMIWQKDCGRIVMLTNLMEEGKIKCVKYWPDKEGTQKYGKITVKNIKEEVFADFVVRTLKITMHKNSQMKVVHHFHYTSWPDRGVPSDHESLLDFREKILSTESDHMGPNVIHCSAGIGRTGTLIVLDYLLKQSKVEDYIDVFRCIVEMRYQRTNFVQTQIQYEYIHELLAVAFHTQEGEVESRQLDQYHMHLQSNFRLEKQFQKLEELTAQFCEADYWSGKLEENQAKNRYQEILPVETARPYLSMQVDGRNDYINAVFLPSYMEKKAFLLTQMPLPDTVIDFWRMVSDHNCTTIVMMNNDNPDDQTCGEYLPSEGSITMEGITIEITDSMLYSGYRANTLKVRYKNWNRENVLIVKQFCYTDWPSETAVPQNVSLFLEFIFAVRQWERESNNEQKPSIIHCMDGSTRSGLYCVIATLLEKLKMEGRINLLQTILKLRSRRPSLVHNKEQLNFCYKTLVQYLDEKEQKQIYQNVYM</sequence>
<dbReference type="InterPro" id="IPR000387">
    <property type="entry name" value="Tyr_Pase_dom"/>
</dbReference>
<dbReference type="PROSITE" id="PS00022">
    <property type="entry name" value="EGF_1"/>
    <property type="match status" value="1"/>
</dbReference>
<keyword evidence="2" id="KW-0378">Hydrolase</keyword>
<dbReference type="CDD" id="cd00047">
    <property type="entry name" value="PTPc"/>
    <property type="match status" value="2"/>
</dbReference>
<gene>
    <name evidence="8" type="ORF">CHS0354_021141</name>
</gene>
<proteinExistence type="predicted"/>
<name>A0AAE0T1G0_9BIVA</name>
<dbReference type="SMART" id="SM00181">
    <property type="entry name" value="EGF"/>
    <property type="match status" value="13"/>
</dbReference>
<reference evidence="8" key="3">
    <citation type="submission" date="2023-05" db="EMBL/GenBank/DDBJ databases">
        <authorList>
            <person name="Smith C.H."/>
        </authorList>
    </citation>
    <scope>NUCLEOTIDE SEQUENCE</scope>
    <source>
        <strain evidence="8">CHS0354</strain>
        <tissue evidence="8">Mantle</tissue>
    </source>
</reference>
<dbReference type="InterPro" id="IPR016130">
    <property type="entry name" value="Tyr_Pase_AS"/>
</dbReference>
<dbReference type="EMBL" id="JAEAOA010001295">
    <property type="protein sequence ID" value="KAK3602047.1"/>
    <property type="molecule type" value="Genomic_DNA"/>
</dbReference>
<keyword evidence="9" id="KW-1185">Reference proteome</keyword>
<organism evidence="8 9">
    <name type="scientific">Potamilus streckersoni</name>
    <dbReference type="NCBI Taxonomy" id="2493646"/>
    <lineage>
        <taxon>Eukaryota</taxon>
        <taxon>Metazoa</taxon>
        <taxon>Spiralia</taxon>
        <taxon>Lophotrochozoa</taxon>
        <taxon>Mollusca</taxon>
        <taxon>Bivalvia</taxon>
        <taxon>Autobranchia</taxon>
        <taxon>Heteroconchia</taxon>
        <taxon>Palaeoheterodonta</taxon>
        <taxon>Unionida</taxon>
        <taxon>Unionoidea</taxon>
        <taxon>Unionidae</taxon>
        <taxon>Ambleminae</taxon>
        <taxon>Lampsilini</taxon>
        <taxon>Potamilus</taxon>
    </lineage>
</organism>
<dbReference type="SMART" id="SM00194">
    <property type="entry name" value="PTPc"/>
    <property type="match status" value="2"/>
</dbReference>
<dbReference type="InterPro" id="IPR003595">
    <property type="entry name" value="Tyr_Pase_cat"/>
</dbReference>
<dbReference type="InterPro" id="IPR000742">
    <property type="entry name" value="EGF"/>
</dbReference>
<dbReference type="PANTHER" id="PTHR19134">
    <property type="entry name" value="RECEPTOR-TYPE TYROSINE-PROTEIN PHOSPHATASE"/>
    <property type="match status" value="1"/>
</dbReference>
<comment type="catalytic activity">
    <reaction evidence="4">
        <text>O-phospho-L-tyrosyl-[protein] + H2O = L-tyrosyl-[protein] + phosphate</text>
        <dbReference type="Rhea" id="RHEA:10684"/>
        <dbReference type="Rhea" id="RHEA-COMP:10136"/>
        <dbReference type="Rhea" id="RHEA-COMP:20101"/>
        <dbReference type="ChEBI" id="CHEBI:15377"/>
        <dbReference type="ChEBI" id="CHEBI:43474"/>
        <dbReference type="ChEBI" id="CHEBI:46858"/>
        <dbReference type="ChEBI" id="CHEBI:61978"/>
        <dbReference type="EC" id="3.1.3.48"/>
    </reaction>
</comment>
<dbReference type="InterPro" id="IPR000242">
    <property type="entry name" value="PTP_cat"/>
</dbReference>
<evidence type="ECO:0000259" key="7">
    <source>
        <dbReference type="PROSITE" id="PS50056"/>
    </source>
</evidence>
<dbReference type="PROSITE" id="PS50056">
    <property type="entry name" value="TYR_PHOSPHATASE_2"/>
    <property type="match status" value="2"/>
</dbReference>
<dbReference type="InterPro" id="IPR050348">
    <property type="entry name" value="Protein-Tyr_Phosphatase"/>
</dbReference>
<dbReference type="Gene3D" id="3.90.190.10">
    <property type="entry name" value="Protein tyrosine phosphatase superfamily"/>
    <property type="match status" value="2"/>
</dbReference>
<evidence type="ECO:0000256" key="1">
    <source>
        <dbReference type="ARBA" id="ARBA00013064"/>
    </source>
</evidence>
<dbReference type="SUPFAM" id="SSF57184">
    <property type="entry name" value="Growth factor receptor domain"/>
    <property type="match status" value="2"/>
</dbReference>
<dbReference type="InterPro" id="IPR009030">
    <property type="entry name" value="Growth_fac_rcpt_cys_sf"/>
</dbReference>
<feature type="domain" description="Tyrosine-protein phosphatase" evidence="6">
    <location>
        <begin position="882"/>
        <end position="1138"/>
    </location>
</feature>
<evidence type="ECO:0000313" key="9">
    <source>
        <dbReference type="Proteomes" id="UP001195483"/>
    </source>
</evidence>
<comment type="caution">
    <text evidence="8">The sequence shown here is derived from an EMBL/GenBank/DDBJ whole genome shotgun (WGS) entry which is preliminary data.</text>
</comment>
<dbReference type="Gene3D" id="2.170.300.10">
    <property type="entry name" value="Tie2 ligand-binding domain superfamily"/>
    <property type="match status" value="3"/>
</dbReference>
<dbReference type="Pfam" id="PF00102">
    <property type="entry name" value="Y_phosphatase"/>
    <property type="match status" value="2"/>
</dbReference>
<dbReference type="PROSITE" id="PS00383">
    <property type="entry name" value="TYR_PHOSPHATASE_1"/>
    <property type="match status" value="2"/>
</dbReference>
<protein>
    <recommendedName>
        <fullName evidence="1">protein-tyrosine-phosphatase</fullName>
        <ecNumber evidence="1">3.1.3.48</ecNumber>
    </recommendedName>
</protein>
<dbReference type="InterPro" id="IPR029021">
    <property type="entry name" value="Prot-tyrosine_phosphatase-like"/>
</dbReference>
<dbReference type="PANTHER" id="PTHR19134:SF449">
    <property type="entry name" value="TYROSINE-PROTEIN PHOSPHATASE 1"/>
    <property type="match status" value="1"/>
</dbReference>
<evidence type="ECO:0000256" key="3">
    <source>
        <dbReference type="ARBA" id="ARBA00022912"/>
    </source>
</evidence>
<reference evidence="8" key="2">
    <citation type="journal article" date="2021" name="Genome Biol. Evol.">
        <title>Developing a high-quality reference genome for a parasitic bivalve with doubly uniparental inheritance (Bivalvia: Unionida).</title>
        <authorList>
            <person name="Smith C.H."/>
        </authorList>
    </citation>
    <scope>NUCLEOTIDE SEQUENCE</scope>
    <source>
        <strain evidence="8">CHS0354</strain>
        <tissue evidence="8">Mantle</tissue>
    </source>
</reference>
<dbReference type="FunFam" id="3.90.190.10:FF:000102">
    <property type="entry name" value="Receptor-type tyrosine-protein phosphatase"/>
    <property type="match status" value="1"/>
</dbReference>
<dbReference type="PRINTS" id="PR00700">
    <property type="entry name" value="PRTYPHPHTASE"/>
</dbReference>
<dbReference type="FunFam" id="3.90.190.10:FF:000062">
    <property type="entry name" value="Receptor-type tyrosine-protein phosphatase kappa"/>
    <property type="match status" value="1"/>
</dbReference>
<dbReference type="GO" id="GO:0004725">
    <property type="term" value="F:protein tyrosine phosphatase activity"/>
    <property type="evidence" value="ECO:0007669"/>
    <property type="project" value="UniProtKB-EC"/>
</dbReference>
<evidence type="ECO:0000256" key="5">
    <source>
        <dbReference type="SAM" id="MobiDB-lite"/>
    </source>
</evidence>
<evidence type="ECO:0000259" key="6">
    <source>
        <dbReference type="PROSITE" id="PS50055"/>
    </source>
</evidence>
<keyword evidence="3" id="KW-0904">Protein phosphatase</keyword>
<dbReference type="Proteomes" id="UP001195483">
    <property type="component" value="Unassembled WGS sequence"/>
</dbReference>
<feature type="domain" description="Tyrosine-protein phosphatase" evidence="6">
    <location>
        <begin position="1164"/>
        <end position="1427"/>
    </location>
</feature>
<reference evidence="8" key="1">
    <citation type="journal article" date="2021" name="Genome Biol. Evol.">
        <title>A High-Quality Reference Genome for a Parasitic Bivalve with Doubly Uniparental Inheritance (Bivalvia: Unionida).</title>
        <authorList>
            <person name="Smith C.H."/>
        </authorList>
    </citation>
    <scope>NUCLEOTIDE SEQUENCE</scope>
    <source>
        <strain evidence="8">CHS0354</strain>
    </source>
</reference>
<dbReference type="PROSITE" id="PS01186">
    <property type="entry name" value="EGF_2"/>
    <property type="match status" value="1"/>
</dbReference>
<dbReference type="EC" id="3.1.3.48" evidence="1"/>
<feature type="domain" description="Tyrosine specific protein phosphatases" evidence="7">
    <location>
        <begin position="1055"/>
        <end position="1129"/>
    </location>
</feature>
<evidence type="ECO:0000256" key="2">
    <source>
        <dbReference type="ARBA" id="ARBA00022801"/>
    </source>
</evidence>